<evidence type="ECO:0000256" key="1">
    <source>
        <dbReference type="ARBA" id="ARBA00004240"/>
    </source>
</evidence>
<evidence type="ECO:0000256" key="2">
    <source>
        <dbReference type="ARBA" id="ARBA00004371"/>
    </source>
</evidence>
<dbReference type="GO" id="GO:0005794">
    <property type="term" value="C:Golgi apparatus"/>
    <property type="evidence" value="ECO:0007669"/>
    <property type="project" value="UniProtKB-SubCell"/>
</dbReference>
<dbReference type="GO" id="GO:0043171">
    <property type="term" value="P:peptide catabolic process"/>
    <property type="evidence" value="ECO:0007669"/>
    <property type="project" value="TreeGrafter"/>
</dbReference>
<evidence type="ECO:0000256" key="15">
    <source>
        <dbReference type="ARBA" id="ARBA00023034"/>
    </source>
</evidence>
<name>A0A226F111_FOLCA</name>
<sequence length="496" mass="54478">MLTVIPFSCITFLVASTLAISSEVFKERNHLLTQESCNLSLQLIAEIHSYQSIATRIMDTAINGDFKGRTYDELAKFVDKHINRLTGTPELEASIDYMMTKMMMDGLVNVRGEDVTVPRWIRGEEKATMVEPTVKSLRISGLGPSVGTPAEGLVGEVIVVRTWEELEEKKDLVNGKIVVYNQGWLGSYGATSQYRGNGPARAAEFGAIAALIESATPFSLDTPHTGGTNYDPSPNVTRIPGACITREDAEMLYRIYNRGDKIVINLTMLDQELAPVLSRNAFGEIQGRSFPDEIVAVSGHVDAWDVGQGAMDDAGGVLISTEALALIKHLGLVPRRTMQAILWTAEEFGLVGAQAFVNEHKADMIKYNAVFESDIGTFKPRGLDFSGHEEAGCIVQEVLKLTSAMNSTAYARYDVVGSDIFFMIQEGVPGISLNTENELYFYYHHSPADMITVLKSDELDMNTALWATVSYVLADLSVPLPRESATNEHTKIPLPH</sequence>
<keyword evidence="17" id="KW-0865">Zymogen</keyword>
<evidence type="ECO:0000256" key="8">
    <source>
        <dbReference type="ARBA" id="ARBA00022645"/>
    </source>
</evidence>
<keyword evidence="15" id="KW-0333">Golgi apparatus</keyword>
<dbReference type="GO" id="GO:0004180">
    <property type="term" value="F:carboxypeptidase activity"/>
    <property type="evidence" value="ECO:0007669"/>
    <property type="project" value="UniProtKB-KW"/>
</dbReference>
<evidence type="ECO:0000256" key="22">
    <source>
        <dbReference type="SAM" id="SignalP"/>
    </source>
</evidence>
<feature type="chain" id="PRO_5012420640" description="Carboxypeptidase Q" evidence="22">
    <location>
        <begin position="20"/>
        <end position="496"/>
    </location>
</feature>
<keyword evidence="10" id="KW-0479">Metal-binding</keyword>
<proteinExistence type="inferred from homology"/>
<dbReference type="GO" id="GO:0005764">
    <property type="term" value="C:lysosome"/>
    <property type="evidence" value="ECO:0007669"/>
    <property type="project" value="UniProtKB-SubCell"/>
</dbReference>
<keyword evidence="9" id="KW-0645">Protease</keyword>
<keyword evidence="12" id="KW-0378">Hydrolase</keyword>
<dbReference type="OMA" id="IVFYNRP"/>
<accession>A0A226F111</accession>
<comment type="subcellular location">
    <subcellularLocation>
        <location evidence="1">Endoplasmic reticulum</location>
    </subcellularLocation>
    <subcellularLocation>
        <location evidence="3">Golgi apparatus</location>
    </subcellularLocation>
    <subcellularLocation>
        <location evidence="2">Lysosome</location>
    </subcellularLocation>
    <subcellularLocation>
        <location evidence="4">Secreted</location>
    </subcellularLocation>
</comment>
<keyword evidence="7" id="KW-0964">Secreted</keyword>
<evidence type="ECO:0000256" key="3">
    <source>
        <dbReference type="ARBA" id="ARBA00004555"/>
    </source>
</evidence>
<dbReference type="PANTHER" id="PTHR12053">
    <property type="entry name" value="PROTEASE FAMILY M28 PLASMA GLUTAMATE CARBOXYPEPTIDASE-RELATED"/>
    <property type="match status" value="1"/>
</dbReference>
<dbReference type="GO" id="GO:0070573">
    <property type="term" value="F:metallodipeptidase activity"/>
    <property type="evidence" value="ECO:0007669"/>
    <property type="project" value="InterPro"/>
</dbReference>
<evidence type="ECO:0000256" key="11">
    <source>
        <dbReference type="ARBA" id="ARBA00022729"/>
    </source>
</evidence>
<evidence type="ECO:0000313" key="25">
    <source>
        <dbReference type="Proteomes" id="UP000198287"/>
    </source>
</evidence>
<dbReference type="AlphaFoldDB" id="A0A226F111"/>
<evidence type="ECO:0000256" key="14">
    <source>
        <dbReference type="ARBA" id="ARBA00022833"/>
    </source>
</evidence>
<comment type="similarity">
    <text evidence="5">Belongs to the peptidase M28 family.</text>
</comment>
<evidence type="ECO:0000256" key="6">
    <source>
        <dbReference type="ARBA" id="ARBA00014116"/>
    </source>
</evidence>
<dbReference type="InterPro" id="IPR039866">
    <property type="entry name" value="CPQ"/>
</dbReference>
<dbReference type="PANTHER" id="PTHR12053:SF3">
    <property type="entry name" value="CARBOXYPEPTIDASE Q"/>
    <property type="match status" value="1"/>
</dbReference>
<protein>
    <recommendedName>
        <fullName evidence="6">Carboxypeptidase Q</fullName>
    </recommendedName>
    <alternativeName>
        <fullName evidence="21">Plasma glutamate carboxypeptidase</fullName>
    </alternativeName>
</protein>
<keyword evidence="8 24" id="KW-0121">Carboxypeptidase</keyword>
<dbReference type="Gene3D" id="3.50.30.30">
    <property type="match status" value="1"/>
</dbReference>
<dbReference type="OrthoDB" id="10013407at2759"/>
<evidence type="ECO:0000256" key="9">
    <source>
        <dbReference type="ARBA" id="ARBA00022670"/>
    </source>
</evidence>
<dbReference type="GO" id="GO:0006508">
    <property type="term" value="P:proteolysis"/>
    <property type="evidence" value="ECO:0007669"/>
    <property type="project" value="UniProtKB-KW"/>
</dbReference>
<evidence type="ECO:0000256" key="12">
    <source>
        <dbReference type="ARBA" id="ARBA00022801"/>
    </source>
</evidence>
<dbReference type="SUPFAM" id="SSF53187">
    <property type="entry name" value="Zn-dependent exopeptidases"/>
    <property type="match status" value="1"/>
</dbReference>
<dbReference type="GO" id="GO:0046872">
    <property type="term" value="F:metal ion binding"/>
    <property type="evidence" value="ECO:0007669"/>
    <property type="project" value="UniProtKB-KW"/>
</dbReference>
<dbReference type="InterPro" id="IPR007484">
    <property type="entry name" value="Peptidase_M28"/>
</dbReference>
<keyword evidence="25" id="KW-1185">Reference proteome</keyword>
<evidence type="ECO:0000256" key="10">
    <source>
        <dbReference type="ARBA" id="ARBA00022723"/>
    </source>
</evidence>
<dbReference type="Gene3D" id="3.40.630.10">
    <property type="entry name" value="Zn peptidases"/>
    <property type="match status" value="1"/>
</dbReference>
<evidence type="ECO:0000256" key="7">
    <source>
        <dbReference type="ARBA" id="ARBA00022525"/>
    </source>
</evidence>
<comment type="caution">
    <text evidence="24">The sequence shown here is derived from an EMBL/GenBank/DDBJ whole genome shotgun (WGS) entry which is preliminary data.</text>
</comment>
<comment type="subunit">
    <text evidence="20">Homodimer. The monomeric form is inactive while the homodimer is active.</text>
</comment>
<keyword evidence="14" id="KW-0862">Zinc</keyword>
<evidence type="ECO:0000256" key="17">
    <source>
        <dbReference type="ARBA" id="ARBA00023145"/>
    </source>
</evidence>
<evidence type="ECO:0000256" key="19">
    <source>
        <dbReference type="ARBA" id="ARBA00023228"/>
    </source>
</evidence>
<dbReference type="EMBL" id="LNIX01000001">
    <property type="protein sequence ID" value="OXA63117.1"/>
    <property type="molecule type" value="Genomic_DNA"/>
</dbReference>
<evidence type="ECO:0000313" key="24">
    <source>
        <dbReference type="EMBL" id="OXA63117.1"/>
    </source>
</evidence>
<keyword evidence="13" id="KW-0256">Endoplasmic reticulum</keyword>
<evidence type="ECO:0000256" key="4">
    <source>
        <dbReference type="ARBA" id="ARBA00004613"/>
    </source>
</evidence>
<evidence type="ECO:0000256" key="16">
    <source>
        <dbReference type="ARBA" id="ARBA00023049"/>
    </source>
</evidence>
<keyword evidence="11 22" id="KW-0732">Signal</keyword>
<evidence type="ECO:0000256" key="13">
    <source>
        <dbReference type="ARBA" id="ARBA00022824"/>
    </source>
</evidence>
<evidence type="ECO:0000259" key="23">
    <source>
        <dbReference type="Pfam" id="PF04389"/>
    </source>
</evidence>
<gene>
    <name evidence="24" type="ORF">Fcan01_03656</name>
</gene>
<evidence type="ECO:0000256" key="20">
    <source>
        <dbReference type="ARBA" id="ARBA00025833"/>
    </source>
</evidence>
<keyword evidence="16" id="KW-0482">Metalloprotease</keyword>
<feature type="domain" description="Peptidase M28" evidence="23">
    <location>
        <begin position="281"/>
        <end position="468"/>
    </location>
</feature>
<evidence type="ECO:0000256" key="21">
    <source>
        <dbReference type="ARBA" id="ARBA00033328"/>
    </source>
</evidence>
<dbReference type="GO" id="GO:0005615">
    <property type="term" value="C:extracellular space"/>
    <property type="evidence" value="ECO:0007669"/>
    <property type="project" value="TreeGrafter"/>
</dbReference>
<keyword evidence="18" id="KW-0325">Glycoprotein</keyword>
<dbReference type="Proteomes" id="UP000198287">
    <property type="component" value="Unassembled WGS sequence"/>
</dbReference>
<feature type="signal peptide" evidence="22">
    <location>
        <begin position="1"/>
        <end position="19"/>
    </location>
</feature>
<keyword evidence="19" id="KW-0458">Lysosome</keyword>
<dbReference type="Pfam" id="PF04389">
    <property type="entry name" value="Peptidase_M28"/>
    <property type="match status" value="1"/>
</dbReference>
<dbReference type="GO" id="GO:0005783">
    <property type="term" value="C:endoplasmic reticulum"/>
    <property type="evidence" value="ECO:0007669"/>
    <property type="project" value="UniProtKB-SubCell"/>
</dbReference>
<evidence type="ECO:0000256" key="5">
    <source>
        <dbReference type="ARBA" id="ARBA00010918"/>
    </source>
</evidence>
<reference evidence="24 25" key="1">
    <citation type="submission" date="2015-12" db="EMBL/GenBank/DDBJ databases">
        <title>The genome of Folsomia candida.</title>
        <authorList>
            <person name="Faddeeva A."/>
            <person name="Derks M.F."/>
            <person name="Anvar Y."/>
            <person name="Smit S."/>
            <person name="Van Straalen N."/>
            <person name="Roelofs D."/>
        </authorList>
    </citation>
    <scope>NUCLEOTIDE SEQUENCE [LARGE SCALE GENOMIC DNA]</scope>
    <source>
        <strain evidence="24 25">VU population</strain>
        <tissue evidence="24">Whole body</tissue>
    </source>
</reference>
<evidence type="ECO:0000256" key="18">
    <source>
        <dbReference type="ARBA" id="ARBA00023180"/>
    </source>
</evidence>
<organism evidence="24 25">
    <name type="scientific">Folsomia candida</name>
    <name type="common">Springtail</name>
    <dbReference type="NCBI Taxonomy" id="158441"/>
    <lineage>
        <taxon>Eukaryota</taxon>
        <taxon>Metazoa</taxon>
        <taxon>Ecdysozoa</taxon>
        <taxon>Arthropoda</taxon>
        <taxon>Hexapoda</taxon>
        <taxon>Collembola</taxon>
        <taxon>Entomobryomorpha</taxon>
        <taxon>Isotomoidea</taxon>
        <taxon>Isotomidae</taxon>
        <taxon>Proisotominae</taxon>
        <taxon>Folsomia</taxon>
    </lineage>
</organism>